<reference evidence="4" key="4">
    <citation type="submission" date="2025-05" db="UniProtKB">
        <authorList>
            <consortium name="Ensembl"/>
        </authorList>
    </citation>
    <scope>IDENTIFICATION</scope>
</reference>
<keyword evidence="5" id="KW-1185">Reference proteome</keyword>
<dbReference type="OpenTargets" id="ENSG00000165240"/>
<evidence type="ECO:0000256" key="2">
    <source>
        <dbReference type="ARBA" id="ARBA00022796"/>
    </source>
</evidence>
<dbReference type="GO" id="GO:0046872">
    <property type="term" value="F:metal ion binding"/>
    <property type="evidence" value="ECO:0007669"/>
    <property type="project" value="UniProtKB-KW"/>
</dbReference>
<evidence type="ECO:0000256" key="1">
    <source>
        <dbReference type="ARBA" id="ARBA00022723"/>
    </source>
</evidence>
<evidence type="ECO:0000313" key="4">
    <source>
        <dbReference type="Ensembl" id="ENSP00000510562.1"/>
    </source>
</evidence>
<dbReference type="SUPFAM" id="SSF55008">
    <property type="entry name" value="HMA, heavy metal-associated domain"/>
    <property type="match status" value="1"/>
</dbReference>
<evidence type="ECO:0000313" key="5">
    <source>
        <dbReference type="Proteomes" id="UP000005640"/>
    </source>
</evidence>
<reference evidence="4" key="2">
    <citation type="journal article" date="2004" name="Nature">
        <title>Finishing the euchromatic sequence of the human genome.</title>
        <authorList>
            <consortium name="International Human Genome Sequencing Consortium"/>
        </authorList>
    </citation>
    <scope>NUCLEOTIDE SEQUENCE [LARGE SCALE GENOMIC DNA]</scope>
</reference>
<dbReference type="OrthoDB" id="432719at2759"/>
<keyword evidence="2" id="KW-0406">Ion transport</keyword>
<dbReference type="Pfam" id="PF00403">
    <property type="entry name" value="HMA"/>
    <property type="match status" value="1"/>
</dbReference>
<dbReference type="InterPro" id="IPR036163">
    <property type="entry name" value="HMA_dom_sf"/>
</dbReference>
<feature type="domain" description="HMA" evidence="3">
    <location>
        <begin position="8"/>
        <end position="52"/>
    </location>
</feature>
<dbReference type="GeneTree" id="ENSGT00940000159568"/>
<keyword evidence="2" id="KW-0186">Copper</keyword>
<accession>A0A8I5KZ63</accession>
<name>A0A8I5KZ63_HUMAN</name>
<proteinExistence type="predicted"/>
<keyword evidence="1" id="KW-0479">Metal-binding</keyword>
<dbReference type="PROSITE" id="PS50846">
    <property type="entry name" value="HMA_2"/>
    <property type="match status" value="1"/>
</dbReference>
<dbReference type="CDD" id="cd00371">
    <property type="entry name" value="HMA"/>
    <property type="match status" value="1"/>
</dbReference>
<dbReference type="AlphaFoldDB" id="A0A8I5KZ63"/>
<sequence length="52" mass="5708">MDPSMGVNSVTISVEGMTCNSCVWTIEQQIGKVNGVHHIKVSYSLETEVKCH</sequence>
<protein>
    <submittedName>
        <fullName evidence="4">ATPase copper transporting alpha</fullName>
    </submittedName>
</protein>
<dbReference type="InterPro" id="IPR017969">
    <property type="entry name" value="Heavy-metal-associated_CS"/>
</dbReference>
<dbReference type="GO" id="GO:0006825">
    <property type="term" value="P:copper ion transport"/>
    <property type="evidence" value="ECO:0007669"/>
    <property type="project" value="UniProtKB-KW"/>
</dbReference>
<reference evidence="4 5" key="3">
    <citation type="journal article" date="2005" name="Nature">
        <title>The DNA sequence of the human X chromosome.</title>
        <authorList>
            <person name="Ross M.T."/>
            <person name="Grafham D.V."/>
            <person name="Coffey A.J."/>
            <person name="Scherer S."/>
            <person name="McLay K."/>
            <person name="Muzny D."/>
            <person name="Platzer M."/>
            <person name="Howell G.R."/>
            <person name="Burrows C."/>
            <person name="Bird C.P."/>
            <person name="Frankish A."/>
            <person name="Lovell F.L."/>
            <person name="Howe K.L."/>
            <person name="Ashurst J.L."/>
            <person name="Fulton R.S."/>
            <person name="Sudbrak R."/>
            <person name="Wen G."/>
            <person name="Jones M.C."/>
            <person name="Hurles M.E."/>
            <person name="Andrews T.D."/>
            <person name="Scott C.E."/>
            <person name="Searle S."/>
            <person name="Ramser J."/>
            <person name="Whittaker A."/>
            <person name="Deadman R."/>
            <person name="Carter N.P."/>
            <person name="Hunt S.E."/>
            <person name="Chen R."/>
            <person name="Cree A."/>
            <person name="Gunaratne P."/>
            <person name="Havlak P."/>
            <person name="Hodgson A."/>
            <person name="Metzker M.L."/>
            <person name="Richards S."/>
            <person name="Scott G."/>
            <person name="Steffen D."/>
            <person name="Sodergren E."/>
            <person name="Wheeler D.A."/>
            <person name="Worley K.C."/>
            <person name="Ainscough R."/>
            <person name="Ambrose K.D."/>
            <person name="Ansari-Lari M.A."/>
            <person name="Aradhya S."/>
            <person name="Ashwell R.I."/>
            <person name="Babbage A.K."/>
            <person name="Bagguley C.L."/>
            <person name="Ballabio A."/>
            <person name="Banerjee R."/>
            <person name="Barker G.E."/>
            <person name="Barlow K.F."/>
            <person name="Barrett I.P."/>
            <person name="Bates K.N."/>
            <person name="Beare D.M."/>
            <person name="Beasley H."/>
            <person name="Beasley O."/>
            <person name="Beck A."/>
            <person name="Bethel G."/>
            <person name="Blechschmidt K."/>
            <person name="Brady N."/>
            <person name="Bray-Allen S."/>
            <person name="Bridgeman A.M."/>
            <person name="Brown A.J."/>
            <person name="Brown M.J."/>
            <person name="Bonnin D."/>
            <person name="Bruford E.A."/>
            <person name="Buhay C."/>
            <person name="Burch P."/>
            <person name="Burford D."/>
            <person name="Burgess J."/>
            <person name="Burrill W."/>
            <person name="Burton J."/>
            <person name="Bye J.M."/>
            <person name="Carder C."/>
            <person name="Carrel L."/>
            <person name="Chako J."/>
            <person name="Chapman J.C."/>
            <person name="Chavez D."/>
            <person name="Chen E."/>
            <person name="Chen G."/>
            <person name="Chen Y."/>
            <person name="Chen Z."/>
            <person name="Chinault C."/>
            <person name="Ciccodicola A."/>
            <person name="Clark S.Y."/>
            <person name="Clarke G."/>
            <person name="Clee C.M."/>
            <person name="Clegg S."/>
            <person name="Clerc-Blankenburg K."/>
            <person name="Clifford K."/>
            <person name="Cobley V."/>
            <person name="Cole C.G."/>
            <person name="Conquer J.S."/>
            <person name="Corby N."/>
            <person name="Connor R.E."/>
            <person name="David R."/>
            <person name="Davies J."/>
            <person name="Davis C."/>
            <person name="Davis J."/>
            <person name="Delgado O."/>
            <person name="Deshazo D."/>
            <person name="Dhami P."/>
            <person name="Ding Y."/>
            <person name="Dinh H."/>
            <person name="Dodsworth S."/>
            <person name="Draper H."/>
            <person name="Dugan-Rocha S."/>
            <person name="Dunham A."/>
            <person name="Dunn M."/>
            <person name="Durbin K.J."/>
            <person name="Dutta I."/>
            <person name="Eades T."/>
            <person name="Ellwood M."/>
            <person name="Emery-Cohen A."/>
            <person name="Errington H."/>
            <person name="Evans K.L."/>
            <person name="Faulkner L."/>
            <person name="Francis F."/>
            <person name="Frankland J."/>
            <person name="Fraser A.E."/>
            <person name="Galgoczy P."/>
            <person name="Gilbert J."/>
            <person name="Gill R."/>
            <person name="Glockner G."/>
            <person name="Gregory S.G."/>
            <person name="Gribble S."/>
            <person name="Griffiths C."/>
            <person name="Grocock R."/>
            <person name="Gu Y."/>
            <person name="Gwilliam R."/>
            <person name="Hamilton C."/>
            <person name="Hart E.A."/>
            <person name="Hawes A."/>
            <person name="Heath P.D."/>
            <person name="Heitmann K."/>
            <person name="Hennig S."/>
            <person name="Hernandez J."/>
            <person name="Hinzmann B."/>
            <person name="Ho S."/>
            <person name="Hoffs M."/>
            <person name="Howden P.J."/>
            <person name="Huckle E.J."/>
            <person name="Hume J."/>
            <person name="Hunt P.J."/>
            <person name="Hunt A.R."/>
            <person name="Isherwood J."/>
            <person name="Jacob L."/>
            <person name="Johnson D."/>
            <person name="Jones S."/>
            <person name="de Jong P.J."/>
            <person name="Joseph S.S."/>
            <person name="Keenan S."/>
            <person name="Kelly S."/>
            <person name="Kershaw J.K."/>
            <person name="Khan Z."/>
            <person name="Kioschis P."/>
            <person name="Klages S."/>
            <person name="Knights A.J."/>
            <person name="Kosiura A."/>
            <person name="Kovar-Smith C."/>
            <person name="Laird G.K."/>
            <person name="Langford C."/>
            <person name="Lawlor S."/>
            <person name="Leversha M."/>
            <person name="Lewis L."/>
            <person name="Liu W."/>
            <person name="Lloyd C."/>
            <person name="Lloyd D.M."/>
            <person name="Loulseged H."/>
            <person name="Loveland J.E."/>
            <person name="Lovell J.D."/>
            <person name="Lozado R."/>
            <person name="Lu J."/>
            <person name="Lyne R."/>
            <person name="Ma J."/>
            <person name="Maheshwari M."/>
            <person name="Matthews L.H."/>
            <person name="McDowall J."/>
            <person name="McLaren S."/>
            <person name="McMurray A."/>
            <person name="Meidl P."/>
            <person name="Meitinger T."/>
            <person name="Milne S."/>
            <person name="Miner G."/>
            <person name="Mistry S.L."/>
            <person name="Morgan M."/>
            <person name="Morris S."/>
            <person name="Muller I."/>
            <person name="Mullikin J.C."/>
            <person name="Nguyen N."/>
            <person name="Nordsiek G."/>
            <person name="Nyakatura G."/>
            <person name="O'Dell C.N."/>
            <person name="Okwuonu G."/>
            <person name="Palmer S."/>
            <person name="Pandian R."/>
            <person name="Parker D."/>
            <person name="Parrish J."/>
            <person name="Pasternak S."/>
            <person name="Patel D."/>
            <person name="Pearce A.V."/>
            <person name="Pearson D.M."/>
            <person name="Pelan S.E."/>
            <person name="Perez L."/>
            <person name="Porter K.M."/>
            <person name="Ramsey Y."/>
            <person name="Reichwald K."/>
            <person name="Rhodes S."/>
            <person name="Ridler K.A."/>
            <person name="Schlessinger D."/>
            <person name="Schueler M.G."/>
            <person name="Sehra H.K."/>
            <person name="Shaw-Smith C."/>
            <person name="Shen H."/>
            <person name="Sheridan E.M."/>
            <person name="Shownkeen R."/>
            <person name="Skuce C.D."/>
            <person name="Smith M.L."/>
            <person name="Sotheran E.C."/>
            <person name="Steingruber H.E."/>
            <person name="Steward C.A."/>
            <person name="Storey R."/>
            <person name="Swann R.M."/>
            <person name="Swarbreck D."/>
            <person name="Tabor P.E."/>
            <person name="Taudien S."/>
            <person name="Taylor T."/>
            <person name="Teague B."/>
            <person name="Thomas K."/>
            <person name="Thorpe A."/>
            <person name="Timms K."/>
            <person name="Tracey A."/>
            <person name="Trevanion S."/>
            <person name="Tromans A.C."/>
            <person name="d'Urso M."/>
            <person name="Verduzco D."/>
            <person name="Villasana D."/>
            <person name="Waldron L."/>
            <person name="Wall M."/>
            <person name="Wang Q."/>
            <person name="Warren J."/>
            <person name="Warry G.L."/>
            <person name="Wei X."/>
            <person name="West A."/>
            <person name="Whitehead S.L."/>
            <person name="Whiteley M.N."/>
            <person name="Wilkinson J.E."/>
            <person name="Willey D.L."/>
            <person name="Williams G."/>
            <person name="Williams L."/>
            <person name="Williamson A."/>
            <person name="Williamson H."/>
            <person name="Wilming L."/>
            <person name="Woodmansey R.L."/>
            <person name="Wray P.W."/>
            <person name="Yen J."/>
            <person name="Zhang J."/>
            <person name="Zhou J."/>
            <person name="Zoghbi H."/>
            <person name="Zorilla S."/>
            <person name="Buck D."/>
            <person name="Reinhardt R."/>
            <person name="Poustka A."/>
            <person name="Rosenthal A."/>
            <person name="Lehrach H."/>
            <person name="Meindl A."/>
            <person name="Minx P.J."/>
            <person name="Hillier L.W."/>
            <person name="Willard H.F."/>
            <person name="Wilson R.K."/>
            <person name="Waterston R.H."/>
            <person name="Rice C.M."/>
            <person name="Vaudin M."/>
            <person name="Coulson A."/>
            <person name="Nelson D.L."/>
            <person name="Weinstock G."/>
            <person name="Sulston J.E."/>
            <person name="Durbin R."/>
            <person name="Hubbard T."/>
            <person name="Gibbs R.A."/>
            <person name="Beck S."/>
            <person name="Rogers J."/>
            <person name="Bentley D.R."/>
        </authorList>
    </citation>
    <scope>NUCLEOTIDE SEQUENCE [LARGE SCALE GENOMIC DNA]</scope>
</reference>
<dbReference type="HGNC" id="HGNC:869">
    <property type="gene designation" value="ATP7A"/>
</dbReference>
<dbReference type="PROSITE" id="PS01047">
    <property type="entry name" value="HMA_1"/>
    <property type="match status" value="1"/>
</dbReference>
<evidence type="ECO:0000259" key="3">
    <source>
        <dbReference type="PROSITE" id="PS50846"/>
    </source>
</evidence>
<organism evidence="4 5">
    <name type="scientific">Homo sapiens</name>
    <name type="common">Human</name>
    <dbReference type="NCBI Taxonomy" id="9606"/>
    <lineage>
        <taxon>Eukaryota</taxon>
        <taxon>Metazoa</taxon>
        <taxon>Chordata</taxon>
        <taxon>Craniata</taxon>
        <taxon>Vertebrata</taxon>
        <taxon>Euteleostomi</taxon>
        <taxon>Mammalia</taxon>
        <taxon>Eutheria</taxon>
        <taxon>Euarchontoglires</taxon>
        <taxon>Primates</taxon>
        <taxon>Haplorrhini</taxon>
        <taxon>Catarrhini</taxon>
        <taxon>Hominidae</taxon>
        <taxon>Homo</taxon>
    </lineage>
</organism>
<dbReference type="Gene3D" id="3.30.70.100">
    <property type="match status" value="1"/>
</dbReference>
<dbReference type="EMBL" id="AL356235">
    <property type="status" value="NOT_ANNOTATED_CDS"/>
    <property type="molecule type" value="Genomic_DNA"/>
</dbReference>
<dbReference type="Proteomes" id="UP000005640">
    <property type="component" value="Chromosome X"/>
</dbReference>
<dbReference type="PRINTS" id="PR00942">
    <property type="entry name" value="CUATPASEI"/>
</dbReference>
<dbReference type="EMBL" id="AL772330">
    <property type="status" value="NOT_ANNOTATED_CDS"/>
    <property type="molecule type" value="Genomic_DNA"/>
</dbReference>
<keyword evidence="2" id="KW-0187">Copper transport</keyword>
<dbReference type="Ensembl" id="ENST00000686464.1">
    <property type="protein sequence ID" value="ENSP00000510468.1"/>
    <property type="gene ID" value="ENSG00000165240.22"/>
</dbReference>
<dbReference type="Ensembl" id="ENST00000686050.1">
    <property type="protein sequence ID" value="ENSP00000510562.1"/>
    <property type="gene ID" value="ENSG00000165240.22"/>
</dbReference>
<gene>
    <name evidence="4" type="primary">ATP7A</name>
</gene>
<dbReference type="SMR" id="A0A8I5KZ63"/>
<dbReference type="InterPro" id="IPR006121">
    <property type="entry name" value="HMA_dom"/>
</dbReference>
<keyword evidence="2" id="KW-0813">Transport</keyword>
<reference evidence="4" key="1">
    <citation type="journal article" date="2001" name="Nature">
        <title>Initial sequencing and analysis of the human genome.</title>
        <authorList>
            <consortium name="International Human Genome Sequencing Consortium"/>
            <person name="Lander E.S."/>
            <person name="Linton L.M."/>
            <person name="Birren B."/>
            <person name="Nusbaum C."/>
            <person name="Zody M.C."/>
            <person name="Baldwin J."/>
            <person name="Devon K."/>
            <person name="Dewar K."/>
            <person name="Doyle M."/>
            <person name="FitzHugh W."/>
            <person name="Funke R."/>
            <person name="Gage D."/>
            <person name="Harris K."/>
            <person name="Heaford A."/>
            <person name="Howland J."/>
            <person name="Kann L."/>
            <person name="Lehoczky J."/>
            <person name="LeVine R."/>
            <person name="McEwan P."/>
            <person name="McKernan K."/>
            <person name="Meldrim J."/>
            <person name="Mesirov J.P."/>
            <person name="Miranda C."/>
            <person name="Morris W."/>
            <person name="Naylor J."/>
            <person name="Raymond C."/>
            <person name="Rosetti M."/>
            <person name="Santos R."/>
            <person name="Sheridan A."/>
            <person name="Sougnez C."/>
            <person name="Stange-Thomann N."/>
            <person name="Stojanovic N."/>
            <person name="Subramanian A."/>
            <person name="Wyman D."/>
            <person name="Rogers J."/>
            <person name="Sulston J."/>
            <person name="Ainscough R."/>
            <person name="Beck S."/>
            <person name="Bentley D."/>
            <person name="Burton J."/>
            <person name="Clee C."/>
            <person name="Carter N."/>
            <person name="Coulson A."/>
            <person name="Deadman R."/>
            <person name="Deloukas P."/>
            <person name="Dunham A."/>
            <person name="Dunham I."/>
            <person name="Durbin R."/>
            <person name="French L."/>
            <person name="Grafham D."/>
            <person name="Gregory S."/>
            <person name="Hubbard T."/>
            <person name="Humphray S."/>
            <person name="Hunt A."/>
            <person name="Jones M."/>
            <person name="Lloyd C."/>
            <person name="McMurray A."/>
            <person name="Matthews L."/>
            <person name="Mercer S."/>
            <person name="Milne S."/>
            <person name="Mullikin J.C."/>
            <person name="Mungall A."/>
            <person name="Plumb R."/>
            <person name="Ross M."/>
            <person name="Shownkeen R."/>
            <person name="Sims S."/>
            <person name="Waterston R.H."/>
            <person name="Wilson R.K."/>
            <person name="Hillier L.W."/>
            <person name="McPherson J.D."/>
            <person name="Marra M.A."/>
            <person name="Mardis E.R."/>
            <person name="Fulton L.A."/>
            <person name="Chinwalla A.T."/>
            <person name="Pepin K.H."/>
            <person name="Gish W.R."/>
            <person name="Chissoe S.L."/>
            <person name="Wendl M.C."/>
            <person name="Delehaunty K.D."/>
            <person name="Miner T.L."/>
            <person name="Delehaunty A."/>
            <person name="Kramer J.B."/>
            <person name="Cook L.L."/>
            <person name="Fulton R.S."/>
            <person name="Johnson D.L."/>
            <person name="Minx P.J."/>
            <person name="Clifton S.W."/>
            <person name="Hawkins T."/>
            <person name="Branscomb E."/>
            <person name="Predki P."/>
            <person name="Richardson P."/>
            <person name="Wenning S."/>
            <person name="Slezak T."/>
            <person name="Doggett N."/>
            <person name="Cheng J.F."/>
            <person name="Olsen A."/>
            <person name="Lucas S."/>
            <person name="Elkin C."/>
            <person name="Uberbacher E."/>
            <person name="Frazier M."/>
            <person name="Gibbs R.A."/>
            <person name="Muzny D.M."/>
            <person name="Scherer S.E."/>
            <person name="Bouck J.B."/>
            <person name="Sodergren E.J."/>
            <person name="Worley K.C."/>
            <person name="Rives C.M."/>
            <person name="Gorrell J.H."/>
            <person name="Metzker M.L."/>
            <person name="Naylor S.L."/>
            <person name="Kucherlapati R.S."/>
            <person name="Nelson D.L."/>
            <person name="Weinstock G.M."/>
            <person name="Sakaki Y."/>
            <person name="Fujiyama A."/>
            <person name="Hattori M."/>
            <person name="Yada T."/>
            <person name="Toyoda A."/>
            <person name="Itoh T."/>
            <person name="Kawagoe C."/>
            <person name="Watanabe H."/>
            <person name="Totoki Y."/>
            <person name="Taylor T."/>
            <person name="Weissenbach J."/>
            <person name="Heilig R."/>
            <person name="Saurin W."/>
            <person name="Artiguenave F."/>
            <person name="Brottier P."/>
            <person name="Bruls T."/>
            <person name="Pelletier E."/>
            <person name="Robert C."/>
            <person name="Wincker P."/>
            <person name="Smith D.R."/>
            <person name="Doucette-Stamm L."/>
            <person name="Rubenfield M."/>
            <person name="Weinstock K."/>
            <person name="Lee H.M."/>
            <person name="Dubois J."/>
            <person name="Rosenthal A."/>
            <person name="Platzer M."/>
            <person name="Nyakatura G."/>
            <person name="Taudien S."/>
            <person name="Rump A."/>
            <person name="Yang H."/>
            <person name="Yu J."/>
            <person name="Wang J."/>
            <person name="Huang G."/>
            <person name="Gu J."/>
            <person name="Hood L."/>
            <person name="Rowen L."/>
            <person name="Madan A."/>
            <person name="Qin S."/>
            <person name="Davis R.W."/>
            <person name="Federspiel N.A."/>
            <person name="Abola A.P."/>
            <person name="Proctor M.J."/>
            <person name="Myers R.M."/>
            <person name="Schmutz J."/>
            <person name="Dickson M."/>
            <person name="Grimwood J."/>
            <person name="Cox D.R."/>
            <person name="Olson M.V."/>
            <person name="Kaul R."/>
            <person name="Raymond C."/>
            <person name="Shimizu N."/>
            <person name="Kawasaki K."/>
            <person name="Minoshima S."/>
            <person name="Evans G.A."/>
            <person name="Athanasiou M."/>
            <person name="Schultz R."/>
            <person name="Roe B.A."/>
            <person name="Chen F."/>
            <person name="Pan H."/>
            <person name="Ramser J."/>
            <person name="Lehrach H."/>
            <person name="Reinhardt R."/>
            <person name="McCombie W.R."/>
            <person name="de la Bastide M."/>
            <person name="Dedhia N."/>
            <person name="Blocker H."/>
            <person name="Hornischer K."/>
            <person name="Nordsiek G."/>
            <person name="Agarwala R."/>
            <person name="Aravind L."/>
            <person name="Bailey J.A."/>
            <person name="Bateman A."/>
            <person name="Batzoglou S."/>
            <person name="Birney E."/>
            <person name="Bork P."/>
            <person name="Brown D.G."/>
            <person name="Burge C.B."/>
            <person name="Cerutti L."/>
            <person name="Chen H.C."/>
            <person name="Church D."/>
            <person name="Clamp M."/>
            <person name="Copley R.R."/>
            <person name="Doerks T."/>
            <person name="Eddy S.R."/>
            <person name="Eichler E.E."/>
            <person name="Furey T.S."/>
            <person name="Galagan J."/>
            <person name="Gilbert J.G."/>
            <person name="Harmon C."/>
            <person name="Hayashizaki Y."/>
            <person name="Haussler D."/>
            <person name="Hermjakob H."/>
            <person name="Hokamp K."/>
            <person name="Jang W."/>
            <person name="Johnson L.S."/>
            <person name="Jones T.A."/>
            <person name="Kasif S."/>
            <person name="Kaspryzk A."/>
            <person name="Kennedy S."/>
            <person name="Kent W.J."/>
            <person name="Kitts P."/>
            <person name="Koonin E.V."/>
            <person name="Korf I."/>
            <person name="Kulp D."/>
            <person name="Lancet D."/>
            <person name="Lowe T.M."/>
            <person name="McLysaght A."/>
            <person name="Mikkelsen T."/>
            <person name="Moran J.V."/>
            <person name="Mulder N."/>
            <person name="Pollara V.J."/>
            <person name="Ponting C.P."/>
            <person name="Schuler G."/>
            <person name="Schultz J."/>
            <person name="Slater G."/>
            <person name="Smit A.F."/>
            <person name="Stupka E."/>
            <person name="Szustakowski J."/>
            <person name="Thierry-Mieg D."/>
            <person name="Thierry-Mieg J."/>
            <person name="Wagner L."/>
            <person name="Wallis J."/>
            <person name="Wheeler R."/>
            <person name="Williams A."/>
            <person name="Wolf Y.I."/>
            <person name="Wolfe K.H."/>
            <person name="Yang S.P."/>
            <person name="Yeh R.F."/>
            <person name="Collins F."/>
            <person name="Guyer M.S."/>
            <person name="Peterson J."/>
            <person name="Felsenfeld A."/>
            <person name="Wetterstrand K.A."/>
            <person name="Patrinos A."/>
            <person name="Morgan M.J."/>
            <person name="de Jong P."/>
            <person name="Catanese J.J."/>
            <person name="Osoegawa K."/>
            <person name="Shizuya H."/>
            <person name="Choi S."/>
            <person name="Chen Y.J."/>
        </authorList>
    </citation>
    <scope>NUCLEOTIDE SEQUENCE [LARGE SCALE GENOMIC DNA]</scope>
</reference>
<dbReference type="EMBL" id="AL645821">
    <property type="status" value="NOT_ANNOTATED_CDS"/>
    <property type="molecule type" value="Genomic_DNA"/>
</dbReference>